<dbReference type="PANTHER" id="PTHR21879:SF6">
    <property type="entry name" value="OSIRIS 19, ISOFORM A"/>
    <property type="match status" value="1"/>
</dbReference>
<keyword evidence="1" id="KW-0812">Transmembrane</keyword>
<feature type="chain" id="PRO_5040285825" description="Osiris 19" evidence="2">
    <location>
        <begin position="19"/>
        <end position="203"/>
    </location>
</feature>
<feature type="signal peptide" evidence="2">
    <location>
        <begin position="1"/>
        <end position="18"/>
    </location>
</feature>
<evidence type="ECO:0000313" key="3">
    <source>
        <dbReference type="EMBL" id="CAH0555710.1"/>
    </source>
</evidence>
<feature type="transmembrane region" description="Helical" evidence="1">
    <location>
        <begin position="137"/>
        <end position="156"/>
    </location>
</feature>
<protein>
    <recommendedName>
        <fullName evidence="5">Osiris 19</fullName>
    </recommendedName>
</protein>
<evidence type="ECO:0000313" key="4">
    <source>
        <dbReference type="Proteomes" id="UP001154078"/>
    </source>
</evidence>
<keyword evidence="2" id="KW-0732">Signal</keyword>
<feature type="transmembrane region" description="Helical" evidence="1">
    <location>
        <begin position="106"/>
        <end position="131"/>
    </location>
</feature>
<keyword evidence="4" id="KW-1185">Reference proteome</keyword>
<dbReference type="OrthoDB" id="6622845at2759"/>
<dbReference type="Pfam" id="PF07898">
    <property type="entry name" value="DUF1676"/>
    <property type="match status" value="1"/>
</dbReference>
<evidence type="ECO:0008006" key="5">
    <source>
        <dbReference type="Google" id="ProtNLM"/>
    </source>
</evidence>
<dbReference type="PANTHER" id="PTHR21879">
    <property type="entry name" value="FI03362P-RELATED-RELATED"/>
    <property type="match status" value="1"/>
</dbReference>
<dbReference type="EMBL" id="OV121135">
    <property type="protein sequence ID" value="CAH0555710.1"/>
    <property type="molecule type" value="Genomic_DNA"/>
</dbReference>
<proteinExistence type="predicted"/>
<dbReference type="AlphaFoldDB" id="A0A9P0B3J9"/>
<evidence type="ECO:0000256" key="2">
    <source>
        <dbReference type="SAM" id="SignalP"/>
    </source>
</evidence>
<gene>
    <name evidence="3" type="ORF">MELIAE_LOCUS6998</name>
</gene>
<sequence>MCGKIIFGVFAILAVANAGPAAKVEGSLWDNLLEASNGVHEKSTGSDISLEETVKNYIKSNDVTVNLPVIGSVTLGSQNIDNDELNLKLNFGGEVQARKKSKLKKIFIPILVFILLKAMTLIPLALGVLAIKSWNAIQLSFVSFVAALGMAVWKICGKISHDNHHPQIIHEHPAWHDVHHDHLARSDNVDAQQLAYKGYADGQ</sequence>
<keyword evidence="1" id="KW-0472">Membrane</keyword>
<dbReference type="InterPro" id="IPR012464">
    <property type="entry name" value="DUF1676"/>
</dbReference>
<name>A0A9P0B3J9_BRAAE</name>
<accession>A0A9P0B3J9</accession>
<organism evidence="3 4">
    <name type="scientific">Brassicogethes aeneus</name>
    <name type="common">Rape pollen beetle</name>
    <name type="synonym">Meligethes aeneus</name>
    <dbReference type="NCBI Taxonomy" id="1431903"/>
    <lineage>
        <taxon>Eukaryota</taxon>
        <taxon>Metazoa</taxon>
        <taxon>Ecdysozoa</taxon>
        <taxon>Arthropoda</taxon>
        <taxon>Hexapoda</taxon>
        <taxon>Insecta</taxon>
        <taxon>Pterygota</taxon>
        <taxon>Neoptera</taxon>
        <taxon>Endopterygota</taxon>
        <taxon>Coleoptera</taxon>
        <taxon>Polyphaga</taxon>
        <taxon>Cucujiformia</taxon>
        <taxon>Nitidulidae</taxon>
        <taxon>Meligethinae</taxon>
        <taxon>Brassicogethes</taxon>
    </lineage>
</organism>
<dbReference type="Proteomes" id="UP001154078">
    <property type="component" value="Chromosome 4"/>
</dbReference>
<dbReference type="GO" id="GO:0016020">
    <property type="term" value="C:membrane"/>
    <property type="evidence" value="ECO:0007669"/>
    <property type="project" value="TreeGrafter"/>
</dbReference>
<evidence type="ECO:0000256" key="1">
    <source>
        <dbReference type="SAM" id="Phobius"/>
    </source>
</evidence>
<keyword evidence="1" id="KW-1133">Transmembrane helix</keyword>
<reference evidence="3" key="1">
    <citation type="submission" date="2021-12" db="EMBL/GenBank/DDBJ databases">
        <authorList>
            <person name="King R."/>
        </authorList>
    </citation>
    <scope>NUCLEOTIDE SEQUENCE</scope>
</reference>